<accession>A0ABV5F840</accession>
<dbReference type="SUPFAM" id="SSF56925">
    <property type="entry name" value="OMPA-like"/>
    <property type="match status" value="1"/>
</dbReference>
<dbReference type="InterPro" id="IPR011250">
    <property type="entry name" value="OMP/PagP_B-barrel"/>
</dbReference>
<sequence>MKKTLLFTALFILAFQGYSQAAKYGVRAGVTISNLDFEKKPTLENQHRNGFYIGFLADFNLSKNISLQPEIQFSAEGAKQELIQLDYLQAPILLKLRLGNKMHLGAGPQVGLKIHKKDDGIRNMAYSAVGALEYKLNYALFIDARYTYGISNIFDEYLGVSAKNSTIQLGVGYKF</sequence>
<feature type="domain" description="Outer membrane protein beta-barrel" evidence="2">
    <location>
        <begin position="20"/>
        <end position="155"/>
    </location>
</feature>
<dbReference type="EMBL" id="JBHMFC010000008">
    <property type="protein sequence ID" value="MFB9055612.1"/>
    <property type="molecule type" value="Genomic_DNA"/>
</dbReference>
<protein>
    <submittedName>
        <fullName evidence="3">Porin family protein</fullName>
    </submittedName>
</protein>
<evidence type="ECO:0000313" key="4">
    <source>
        <dbReference type="Proteomes" id="UP001589585"/>
    </source>
</evidence>
<dbReference type="Proteomes" id="UP001589585">
    <property type="component" value="Unassembled WGS sequence"/>
</dbReference>
<dbReference type="Pfam" id="PF13568">
    <property type="entry name" value="OMP_b-brl_2"/>
    <property type="match status" value="1"/>
</dbReference>
<evidence type="ECO:0000259" key="2">
    <source>
        <dbReference type="Pfam" id="PF13568"/>
    </source>
</evidence>
<organism evidence="3 4">
    <name type="scientific">Mariniflexile ostreae</name>
    <dbReference type="NCBI Taxonomy" id="1520892"/>
    <lineage>
        <taxon>Bacteria</taxon>
        <taxon>Pseudomonadati</taxon>
        <taxon>Bacteroidota</taxon>
        <taxon>Flavobacteriia</taxon>
        <taxon>Flavobacteriales</taxon>
        <taxon>Flavobacteriaceae</taxon>
        <taxon>Mariniflexile</taxon>
    </lineage>
</organism>
<reference evidence="3 4" key="1">
    <citation type="submission" date="2024-09" db="EMBL/GenBank/DDBJ databases">
        <authorList>
            <person name="Sun Q."/>
            <person name="Mori K."/>
        </authorList>
    </citation>
    <scope>NUCLEOTIDE SEQUENCE [LARGE SCALE GENOMIC DNA]</scope>
    <source>
        <strain evidence="3 4">CECT 8622</strain>
    </source>
</reference>
<dbReference type="RefSeq" id="WP_379859802.1">
    <property type="nucleotide sequence ID" value="NZ_JBHMFC010000008.1"/>
</dbReference>
<feature type="chain" id="PRO_5046554986" evidence="1">
    <location>
        <begin position="22"/>
        <end position="175"/>
    </location>
</feature>
<name>A0ABV5F840_9FLAO</name>
<keyword evidence="1" id="KW-0732">Signal</keyword>
<proteinExistence type="predicted"/>
<evidence type="ECO:0000256" key="1">
    <source>
        <dbReference type="SAM" id="SignalP"/>
    </source>
</evidence>
<dbReference type="InterPro" id="IPR025665">
    <property type="entry name" value="Beta-barrel_OMP_2"/>
</dbReference>
<keyword evidence="4" id="KW-1185">Reference proteome</keyword>
<gene>
    <name evidence="3" type="ORF">ACFFU9_02565</name>
</gene>
<comment type="caution">
    <text evidence="3">The sequence shown here is derived from an EMBL/GenBank/DDBJ whole genome shotgun (WGS) entry which is preliminary data.</text>
</comment>
<feature type="signal peptide" evidence="1">
    <location>
        <begin position="1"/>
        <end position="21"/>
    </location>
</feature>
<evidence type="ECO:0000313" key="3">
    <source>
        <dbReference type="EMBL" id="MFB9055612.1"/>
    </source>
</evidence>